<name>J9G4S8_9ZZZZ</name>
<proteinExistence type="predicted"/>
<evidence type="ECO:0000313" key="1">
    <source>
        <dbReference type="EMBL" id="EJX01869.1"/>
    </source>
</evidence>
<gene>
    <name evidence="1" type="ORF">EVA_10026</name>
</gene>
<protein>
    <submittedName>
        <fullName evidence="1">TPR-domain containing protein</fullName>
    </submittedName>
</protein>
<accession>J9G4S8</accession>
<organism evidence="1">
    <name type="scientific">gut metagenome</name>
    <dbReference type="NCBI Taxonomy" id="749906"/>
    <lineage>
        <taxon>unclassified sequences</taxon>
        <taxon>metagenomes</taxon>
        <taxon>organismal metagenomes</taxon>
    </lineage>
</organism>
<dbReference type="EMBL" id="AMCI01002779">
    <property type="protein sequence ID" value="EJX01869.1"/>
    <property type="molecule type" value="Genomic_DNA"/>
</dbReference>
<feature type="non-terminal residue" evidence="1">
    <location>
        <position position="146"/>
    </location>
</feature>
<comment type="caution">
    <text evidence="1">The sequence shown here is derived from an EMBL/GenBank/DDBJ whole genome shotgun (WGS) entry which is preliminary data.</text>
</comment>
<reference evidence="1" key="1">
    <citation type="journal article" date="2012" name="PLoS ONE">
        <title>Gene sets for utilization of primary and secondary nutrition supplies in the distal gut of endangered iberian lynx.</title>
        <authorList>
            <person name="Alcaide M."/>
            <person name="Messina E."/>
            <person name="Richter M."/>
            <person name="Bargiela R."/>
            <person name="Peplies J."/>
            <person name="Huws S.A."/>
            <person name="Newbold C.J."/>
            <person name="Golyshin P.N."/>
            <person name="Simon M.A."/>
            <person name="Lopez G."/>
            <person name="Yakimov M.M."/>
            <person name="Ferrer M."/>
        </authorList>
    </citation>
    <scope>NUCLEOTIDE SEQUENCE</scope>
</reference>
<dbReference type="AlphaFoldDB" id="J9G4S8"/>
<sequence length="146" mass="17037">MVKQFENAPTYHQSFYLDSEDWVELINWYACKNQTEQAMLAVQQGLQQHPGDTGILVEQAYLFLDDKKYAAVDEIIGRIKDPSLPDVIILKATFFMEKAESEKAEDLLTLLEDDNSLSSIIKLAYLFIKYDLPEKTWYWLEKGKKY</sequence>